<sequence>MRRVISAAISEFVSCSSSFTIFSRLNYLIKDFRENTSWKSIYFFFSSRCFKRPSKWPSFQDFSCFQVNQFTEYR</sequence>
<keyword evidence="2" id="KW-1185">Reference proteome</keyword>
<gene>
    <name evidence="1" type="ORF">Patl1_03484</name>
</gene>
<name>A0ACC1C8P8_9ROSI</name>
<accession>A0ACC1C8P8</accession>
<comment type="caution">
    <text evidence="1">The sequence shown here is derived from an EMBL/GenBank/DDBJ whole genome shotgun (WGS) entry which is preliminary data.</text>
</comment>
<protein>
    <submittedName>
        <fullName evidence="1">Uncharacterized protein</fullName>
    </submittedName>
</protein>
<organism evidence="1 2">
    <name type="scientific">Pistacia atlantica</name>
    <dbReference type="NCBI Taxonomy" id="434234"/>
    <lineage>
        <taxon>Eukaryota</taxon>
        <taxon>Viridiplantae</taxon>
        <taxon>Streptophyta</taxon>
        <taxon>Embryophyta</taxon>
        <taxon>Tracheophyta</taxon>
        <taxon>Spermatophyta</taxon>
        <taxon>Magnoliopsida</taxon>
        <taxon>eudicotyledons</taxon>
        <taxon>Gunneridae</taxon>
        <taxon>Pentapetalae</taxon>
        <taxon>rosids</taxon>
        <taxon>malvids</taxon>
        <taxon>Sapindales</taxon>
        <taxon>Anacardiaceae</taxon>
        <taxon>Pistacia</taxon>
    </lineage>
</organism>
<dbReference type="EMBL" id="CM047897">
    <property type="protein sequence ID" value="KAJ0111941.1"/>
    <property type="molecule type" value="Genomic_DNA"/>
</dbReference>
<evidence type="ECO:0000313" key="2">
    <source>
        <dbReference type="Proteomes" id="UP001164250"/>
    </source>
</evidence>
<reference evidence="2" key="1">
    <citation type="journal article" date="2023" name="G3 (Bethesda)">
        <title>Genome assembly and association tests identify interacting loci associated with vigor, precocity, and sex in interspecific pistachio rootstocks.</title>
        <authorList>
            <person name="Palmer W."/>
            <person name="Jacygrad E."/>
            <person name="Sagayaradj S."/>
            <person name="Cavanaugh K."/>
            <person name="Han R."/>
            <person name="Bertier L."/>
            <person name="Beede B."/>
            <person name="Kafkas S."/>
            <person name="Golino D."/>
            <person name="Preece J."/>
            <person name="Michelmore R."/>
        </authorList>
    </citation>
    <scope>NUCLEOTIDE SEQUENCE [LARGE SCALE GENOMIC DNA]</scope>
</reference>
<proteinExistence type="predicted"/>
<evidence type="ECO:0000313" key="1">
    <source>
        <dbReference type="EMBL" id="KAJ0111941.1"/>
    </source>
</evidence>
<dbReference type="Proteomes" id="UP001164250">
    <property type="component" value="Chromosome 1"/>
</dbReference>